<evidence type="ECO:0000259" key="6">
    <source>
        <dbReference type="Pfam" id="PF21317"/>
    </source>
</evidence>
<evidence type="ECO:0000259" key="7">
    <source>
        <dbReference type="Pfam" id="PF21467"/>
    </source>
</evidence>
<evidence type="ECO:0008006" key="9">
    <source>
        <dbReference type="Google" id="ProtNLM"/>
    </source>
</evidence>
<feature type="domain" description="Glycoside hydrolase 35 catalytic" evidence="5">
    <location>
        <begin position="144"/>
        <end position="251"/>
    </location>
</feature>
<proteinExistence type="inferred from homology"/>
<evidence type="ECO:0000256" key="4">
    <source>
        <dbReference type="RuleBase" id="RU003679"/>
    </source>
</evidence>
<keyword evidence="3" id="KW-0326">Glycosidase</keyword>
<evidence type="ECO:0000313" key="8">
    <source>
        <dbReference type="EMBL" id="CAD7588211.1"/>
    </source>
</evidence>
<dbReference type="InterPro" id="IPR008979">
    <property type="entry name" value="Galactose-bd-like_sf"/>
</dbReference>
<dbReference type="AlphaFoldDB" id="A0A7R9PIX9"/>
<dbReference type="InterPro" id="IPR031330">
    <property type="entry name" value="Gly_Hdrlase_35_cat"/>
</dbReference>
<evidence type="ECO:0000256" key="3">
    <source>
        <dbReference type="ARBA" id="ARBA00023295"/>
    </source>
</evidence>
<sequence>MTTTNEPRICAPISKQHHPNSIERKVPVEAVGVPKVSERKRVALLERNEEKRKCNVGMEVSYVKALQLNPDLSTKWCTLGSELPGGGWVEPQQKLGQVNTRDRGLVRTKTNNLGTASSQDLPSVFEYYINGGIESGLMAQSDGFKLNGRNITILSGSIHYFRVHPVYWRDRLQKLRALGFNTVQIYFPWNLHEPRRDVYDFGDGDNDMSAFLDFKKFIQIAQEEDLLVNARPGPYICAEWEFGGLPRLNIKEVNPNLRGGIVENHLGKTTPSSPERDSNLDLPILIENEYGAVGANTGSAGQEYLTFIYNLMKLNGLNNSLLYTSDGAYNNRGSLDGVLRTINFQKNPEDQLNHLKELQPNLPLWVMEYWSGWYDAWFGSHTPVNTNLYTTNLETIIGTYKASVNLYMFIGGTDFGFLNGANIAKSFPTYFPQVSSYDYNSPLTEAGDYTEKYNTTRELAAKYNPVQLKVPDLPAQSIKRAYPTTSVSEQLTFDQLIDLVPAEDRVTSDDVIAMELLDINEGNGQSYGFVVYRKTDLDIPENSILKIEGKVHDVGILLLDNVRQTEPLTDREQTRGFGYWETSDNQFSLKNEAVTGTLDIFVENWGRVNYGSSIDVFTEQKKGLWEGSVLLNNNTITGWEIIALQFNSTWVKSLSGWGNVSTTGSANPTLYRATLDISETPSDTFINMSAWGKGNVFINGFNIGRYFSGGPTQTLYIPAPLLVQGTNEVLVFELYTAAPEIVFSDVPLLG</sequence>
<organism evidence="8">
    <name type="scientific">Timema genevievae</name>
    <name type="common">Walking stick</name>
    <dbReference type="NCBI Taxonomy" id="629358"/>
    <lineage>
        <taxon>Eukaryota</taxon>
        <taxon>Metazoa</taxon>
        <taxon>Ecdysozoa</taxon>
        <taxon>Arthropoda</taxon>
        <taxon>Hexapoda</taxon>
        <taxon>Insecta</taxon>
        <taxon>Pterygota</taxon>
        <taxon>Neoptera</taxon>
        <taxon>Polyneoptera</taxon>
        <taxon>Phasmatodea</taxon>
        <taxon>Timematodea</taxon>
        <taxon>Timematoidea</taxon>
        <taxon>Timematidae</taxon>
        <taxon>Timema</taxon>
    </lineage>
</organism>
<dbReference type="PANTHER" id="PTHR23421">
    <property type="entry name" value="BETA-GALACTOSIDASE RELATED"/>
    <property type="match status" value="1"/>
</dbReference>
<dbReference type="Pfam" id="PF21317">
    <property type="entry name" value="BetaGal_ABD_1"/>
    <property type="match status" value="1"/>
</dbReference>
<dbReference type="Pfam" id="PF01301">
    <property type="entry name" value="Glyco_hydro_35"/>
    <property type="match status" value="2"/>
</dbReference>
<dbReference type="FunFam" id="2.60.120.260:FF:000049">
    <property type="entry name" value="Beta-galactosidase"/>
    <property type="match status" value="1"/>
</dbReference>
<keyword evidence="2" id="KW-0378">Hydrolase</keyword>
<dbReference type="InterPro" id="IPR001944">
    <property type="entry name" value="Glycoside_Hdrlase_35"/>
</dbReference>
<dbReference type="SUPFAM" id="SSF49785">
    <property type="entry name" value="Galactose-binding domain-like"/>
    <property type="match status" value="1"/>
</dbReference>
<dbReference type="PRINTS" id="PR00742">
    <property type="entry name" value="GLHYDRLASE35"/>
</dbReference>
<dbReference type="InterPro" id="IPR048912">
    <property type="entry name" value="BetaGal1-like_ABD1"/>
</dbReference>
<dbReference type="Gene3D" id="3.20.20.80">
    <property type="entry name" value="Glycosidases"/>
    <property type="match status" value="2"/>
</dbReference>
<dbReference type="GO" id="GO:0005975">
    <property type="term" value="P:carbohydrate metabolic process"/>
    <property type="evidence" value="ECO:0007669"/>
    <property type="project" value="InterPro"/>
</dbReference>
<dbReference type="SUPFAM" id="SSF51445">
    <property type="entry name" value="(Trans)glycosidases"/>
    <property type="match status" value="1"/>
</dbReference>
<dbReference type="Pfam" id="PF21467">
    <property type="entry name" value="BetaGal_gal-bd"/>
    <property type="match status" value="1"/>
</dbReference>
<gene>
    <name evidence="8" type="ORF">TGEB3V08_LOCUS2304</name>
</gene>
<protein>
    <recommendedName>
        <fullName evidence="9">Beta-galactosidase</fullName>
    </recommendedName>
</protein>
<evidence type="ECO:0000256" key="2">
    <source>
        <dbReference type="ARBA" id="ARBA00022801"/>
    </source>
</evidence>
<dbReference type="InterPro" id="IPR017853">
    <property type="entry name" value="GH"/>
</dbReference>
<reference evidence="8" key="1">
    <citation type="submission" date="2020-11" db="EMBL/GenBank/DDBJ databases">
        <authorList>
            <person name="Tran Van P."/>
        </authorList>
    </citation>
    <scope>NUCLEOTIDE SEQUENCE</scope>
</reference>
<accession>A0A7R9PIX9</accession>
<dbReference type="GO" id="GO:0004553">
    <property type="term" value="F:hydrolase activity, hydrolyzing O-glycosyl compounds"/>
    <property type="evidence" value="ECO:0007669"/>
    <property type="project" value="InterPro"/>
</dbReference>
<evidence type="ECO:0000256" key="1">
    <source>
        <dbReference type="ARBA" id="ARBA00009809"/>
    </source>
</evidence>
<dbReference type="InterPro" id="IPR048913">
    <property type="entry name" value="BetaGal_gal-bd"/>
</dbReference>
<name>A0A7R9PIX9_TIMGE</name>
<dbReference type="Gene3D" id="2.60.120.260">
    <property type="entry name" value="Galactose-binding domain-like"/>
    <property type="match status" value="2"/>
</dbReference>
<feature type="domain" description="Glycoside hydrolase 35 catalytic" evidence="5">
    <location>
        <begin position="286"/>
        <end position="462"/>
    </location>
</feature>
<evidence type="ECO:0000259" key="5">
    <source>
        <dbReference type="Pfam" id="PF01301"/>
    </source>
</evidence>
<comment type="similarity">
    <text evidence="1 4">Belongs to the glycosyl hydrolase 35 family.</text>
</comment>
<feature type="domain" description="Beta-galactosidase 1-like first all-beta" evidence="6">
    <location>
        <begin position="524"/>
        <end position="644"/>
    </location>
</feature>
<dbReference type="EMBL" id="OE839686">
    <property type="protein sequence ID" value="CAD7588211.1"/>
    <property type="molecule type" value="Genomic_DNA"/>
</dbReference>
<feature type="domain" description="Beta-galactosidase galactose-binding" evidence="7">
    <location>
        <begin position="668"/>
        <end position="727"/>
    </location>
</feature>